<dbReference type="Pfam" id="PF07690">
    <property type="entry name" value="MFS_1"/>
    <property type="match status" value="1"/>
</dbReference>
<dbReference type="InterPro" id="IPR020846">
    <property type="entry name" value="MFS_dom"/>
</dbReference>
<evidence type="ECO:0000256" key="6">
    <source>
        <dbReference type="ARBA" id="ARBA00023136"/>
    </source>
</evidence>
<dbReference type="RefSeq" id="WP_311365469.1">
    <property type="nucleotide sequence ID" value="NZ_JAVRIC010000017.1"/>
</dbReference>
<evidence type="ECO:0000313" key="11">
    <source>
        <dbReference type="EMBL" id="MDT0498077.1"/>
    </source>
</evidence>
<gene>
    <name evidence="11" type="ORF">RM530_11985</name>
</gene>
<accession>A0ABU2WJM8</accession>
<dbReference type="PANTHER" id="PTHR23513">
    <property type="entry name" value="INTEGRAL MEMBRANE EFFLUX PROTEIN-RELATED"/>
    <property type="match status" value="1"/>
</dbReference>
<keyword evidence="12" id="KW-1185">Reference proteome</keyword>
<feature type="domain" description="Major facilitator superfamily (MFS) profile" evidence="10">
    <location>
        <begin position="1"/>
        <end position="215"/>
    </location>
</feature>
<keyword evidence="4 9" id="KW-0812">Transmembrane</keyword>
<evidence type="ECO:0000313" key="12">
    <source>
        <dbReference type="Proteomes" id="UP001254608"/>
    </source>
</evidence>
<evidence type="ECO:0000256" key="1">
    <source>
        <dbReference type="ARBA" id="ARBA00004651"/>
    </source>
</evidence>
<reference evidence="11 12" key="1">
    <citation type="submission" date="2023-09" db="EMBL/GenBank/DDBJ databases">
        <authorList>
            <person name="Rey-Velasco X."/>
        </authorList>
    </citation>
    <scope>NUCLEOTIDE SEQUENCE [LARGE SCALE GENOMIC DNA]</scope>
    <source>
        <strain evidence="11 12">W345</strain>
    </source>
</reference>
<name>A0ABU2WJM8_9GAMM</name>
<dbReference type="PROSITE" id="PS50850">
    <property type="entry name" value="MFS"/>
    <property type="match status" value="1"/>
</dbReference>
<evidence type="ECO:0000256" key="2">
    <source>
        <dbReference type="ARBA" id="ARBA00022448"/>
    </source>
</evidence>
<dbReference type="PANTHER" id="PTHR23513:SF9">
    <property type="entry name" value="ENTEROBACTIN EXPORTER ENTS"/>
    <property type="match status" value="1"/>
</dbReference>
<keyword evidence="3" id="KW-1003">Cell membrane</keyword>
<evidence type="ECO:0000256" key="8">
    <source>
        <dbReference type="ARBA" id="ARBA00040914"/>
    </source>
</evidence>
<dbReference type="EMBL" id="JAVRIC010000017">
    <property type="protein sequence ID" value="MDT0498077.1"/>
    <property type="molecule type" value="Genomic_DNA"/>
</dbReference>
<feature type="transmembrane region" description="Helical" evidence="9">
    <location>
        <begin position="162"/>
        <end position="187"/>
    </location>
</feature>
<evidence type="ECO:0000259" key="10">
    <source>
        <dbReference type="PROSITE" id="PS50850"/>
    </source>
</evidence>
<evidence type="ECO:0000256" key="7">
    <source>
        <dbReference type="ARBA" id="ARBA00038075"/>
    </source>
</evidence>
<feature type="transmembrane region" description="Helical" evidence="9">
    <location>
        <begin position="240"/>
        <end position="266"/>
    </location>
</feature>
<feature type="transmembrane region" description="Helical" evidence="9">
    <location>
        <begin position="90"/>
        <end position="110"/>
    </location>
</feature>
<feature type="transmembrane region" description="Helical" evidence="9">
    <location>
        <begin position="57"/>
        <end position="78"/>
    </location>
</feature>
<dbReference type="Proteomes" id="UP001254608">
    <property type="component" value="Unassembled WGS sequence"/>
</dbReference>
<comment type="subcellular location">
    <subcellularLocation>
        <location evidence="1">Cell membrane</location>
        <topology evidence="1">Multi-pass membrane protein</topology>
    </subcellularLocation>
</comment>
<dbReference type="InterPro" id="IPR011701">
    <property type="entry name" value="MFS"/>
</dbReference>
<evidence type="ECO:0000256" key="4">
    <source>
        <dbReference type="ARBA" id="ARBA00022692"/>
    </source>
</evidence>
<dbReference type="InterPro" id="IPR036259">
    <property type="entry name" value="MFS_trans_sf"/>
</dbReference>
<dbReference type="SUPFAM" id="SSF103473">
    <property type="entry name" value="MFS general substrate transporter"/>
    <property type="match status" value="1"/>
</dbReference>
<dbReference type="Gene3D" id="1.20.1250.20">
    <property type="entry name" value="MFS general substrate transporter like domains"/>
    <property type="match status" value="1"/>
</dbReference>
<keyword evidence="2" id="KW-0813">Transport</keyword>
<dbReference type="CDD" id="cd06173">
    <property type="entry name" value="MFS_MefA_like"/>
    <property type="match status" value="1"/>
</dbReference>
<evidence type="ECO:0000256" key="3">
    <source>
        <dbReference type="ARBA" id="ARBA00022475"/>
    </source>
</evidence>
<comment type="similarity">
    <text evidence="7">Belongs to the major facilitator superfamily. Drug:H(+) antiporter-3 (DHA3) (TC 2.A.1.21) family.</text>
</comment>
<keyword evidence="6 9" id="KW-0472">Membrane</keyword>
<protein>
    <recommendedName>
        <fullName evidence="8">Multidrug efflux pump Tap</fullName>
    </recommendedName>
</protein>
<proteinExistence type="inferred from homology"/>
<organism evidence="11 12">
    <name type="scientific">Banduia mediterranea</name>
    <dbReference type="NCBI Taxonomy" id="3075609"/>
    <lineage>
        <taxon>Bacteria</taxon>
        <taxon>Pseudomonadati</taxon>
        <taxon>Pseudomonadota</taxon>
        <taxon>Gammaproteobacteria</taxon>
        <taxon>Nevskiales</taxon>
        <taxon>Algiphilaceae</taxon>
        <taxon>Banduia</taxon>
    </lineage>
</organism>
<feature type="transmembrane region" description="Helical" evidence="9">
    <location>
        <begin position="304"/>
        <end position="323"/>
    </location>
</feature>
<feature type="transmembrane region" description="Helical" evidence="9">
    <location>
        <begin position="125"/>
        <end position="141"/>
    </location>
</feature>
<keyword evidence="5 9" id="KW-1133">Transmembrane helix</keyword>
<feature type="transmembrane region" description="Helical" evidence="9">
    <location>
        <begin position="193"/>
        <end position="212"/>
    </location>
</feature>
<evidence type="ECO:0000256" key="5">
    <source>
        <dbReference type="ARBA" id="ARBA00022989"/>
    </source>
</evidence>
<feature type="transmembrane region" description="Helical" evidence="9">
    <location>
        <begin position="278"/>
        <end position="297"/>
    </location>
</feature>
<evidence type="ECO:0000256" key="9">
    <source>
        <dbReference type="SAM" id="Phobius"/>
    </source>
</evidence>
<comment type="caution">
    <text evidence="11">The sequence shown here is derived from an EMBL/GenBank/DDBJ whole genome shotgun (WGS) entry which is preliminary data.</text>
</comment>
<feature type="transmembrane region" description="Helical" evidence="9">
    <location>
        <begin position="389"/>
        <end position="411"/>
    </location>
</feature>
<sequence length="423" mass="45450">MPPDSTPNAAPPRKDAFAALRYPEFRNLILANVLLTCGRLIQEVTIGYELYRITGNALMLGLVGLAQVIPFMAVALFGGHVADRRDKRRLMAMAQGVMLLGSVVLAWIMWSSRSDSSIADANELTLIYATMAAMGFARAFYSPAMSSLRAELVPREIYSNASAWSSTFWQGGAITGPALAGFLIAGFEVNGTLLIVVAMMVLSLLATLRMSAHPPREIPRRESVWKSLGEGLGFVWRSPLILYAITLDMVAVLCGGVIAILPVFSIDILHVGPQGLGILRAAPAVGAMLTMLICTAFTPTHRPWRNLLLAVVGFGMATLVFAVSKLFWLSVLALFLTGIFDAVSVVIRQTILQALPPDHVRGRVLSVSSIFVSASNELGAFTSSAMVRFLGAVPGVLIGAALTLTSVGYMWKRGKGLDKVRVD</sequence>